<comment type="subunit">
    <text evidence="2 5">Homopentamer.</text>
</comment>
<dbReference type="GO" id="GO:0005576">
    <property type="term" value="C:extracellular region"/>
    <property type="evidence" value="ECO:0007669"/>
    <property type="project" value="UniProtKB-SubCell"/>
</dbReference>
<keyword evidence="8" id="KW-0282">Flagellum</keyword>
<dbReference type="InterPro" id="IPR010809">
    <property type="entry name" value="FliD_C"/>
</dbReference>
<comment type="caution">
    <text evidence="8">The sequence shown here is derived from an EMBL/GenBank/DDBJ whole genome shotgun (WGS) entry which is preliminary data.</text>
</comment>
<dbReference type="RefSeq" id="WP_132016996.1">
    <property type="nucleotide sequence ID" value="NZ_SLUN01000044.1"/>
</dbReference>
<dbReference type="InterPro" id="IPR003481">
    <property type="entry name" value="FliD_N"/>
</dbReference>
<dbReference type="EMBL" id="SLUN01000044">
    <property type="protein sequence ID" value="TCL57882.1"/>
    <property type="molecule type" value="Genomic_DNA"/>
</dbReference>
<feature type="domain" description="Flagellar hook-associated protein 2 N-terminal" evidence="6">
    <location>
        <begin position="24"/>
        <end position="125"/>
    </location>
</feature>
<dbReference type="PANTHER" id="PTHR30288:SF0">
    <property type="entry name" value="FLAGELLAR HOOK-ASSOCIATED PROTEIN 2"/>
    <property type="match status" value="1"/>
</dbReference>
<evidence type="ECO:0000259" key="7">
    <source>
        <dbReference type="Pfam" id="PF07195"/>
    </source>
</evidence>
<dbReference type="InterPro" id="IPR040026">
    <property type="entry name" value="FliD"/>
</dbReference>
<keyword evidence="8" id="KW-0969">Cilium</keyword>
<protein>
    <recommendedName>
        <fullName evidence="5">Flagellar hook-associated protein 2</fullName>
        <shortName evidence="5">HAP2</shortName>
    </recommendedName>
    <alternativeName>
        <fullName evidence="5">Flagellar cap protein</fullName>
    </alternativeName>
</protein>
<dbReference type="Proteomes" id="UP000295008">
    <property type="component" value="Unassembled WGS sequence"/>
</dbReference>
<comment type="function">
    <text evidence="5">Required for morphogenesis and for the elongation of the flagellar filament by facilitating polymerization of the flagellin monomers at the tip of growing filament. Forms a capping structure, which prevents flagellin subunits (transported through the central channel of the flagellum) from leaking out without polymerization at the distal end.</text>
</comment>
<evidence type="ECO:0000259" key="6">
    <source>
        <dbReference type="Pfam" id="PF02465"/>
    </source>
</evidence>
<dbReference type="Pfam" id="PF02465">
    <property type="entry name" value="FliD_N"/>
    <property type="match status" value="1"/>
</dbReference>
<dbReference type="AlphaFoldDB" id="A0A4V2QBV6"/>
<evidence type="ECO:0000313" key="9">
    <source>
        <dbReference type="Proteomes" id="UP000295008"/>
    </source>
</evidence>
<evidence type="ECO:0000256" key="2">
    <source>
        <dbReference type="ARBA" id="ARBA00011255"/>
    </source>
</evidence>
<dbReference type="PANTHER" id="PTHR30288">
    <property type="entry name" value="FLAGELLAR CAP/ASSEMBLY PROTEIN FLID"/>
    <property type="match status" value="1"/>
</dbReference>
<keyword evidence="8" id="KW-0966">Cell projection</keyword>
<keyword evidence="4 5" id="KW-0975">Bacterial flagellum</keyword>
<reference evidence="8 9" key="1">
    <citation type="submission" date="2019-03" db="EMBL/GenBank/DDBJ databases">
        <title>Genomic Encyclopedia of Type Strains, Phase IV (KMG-IV): sequencing the most valuable type-strain genomes for metagenomic binning, comparative biology and taxonomic classification.</title>
        <authorList>
            <person name="Goeker M."/>
        </authorList>
    </citation>
    <scope>NUCLEOTIDE SEQUENCE [LARGE SCALE GENOMIC DNA]</scope>
    <source>
        <strain evidence="8 9">LX-B</strain>
    </source>
</reference>
<comment type="similarity">
    <text evidence="1 5">Belongs to the FliD family.</text>
</comment>
<comment type="subcellular location">
    <subcellularLocation>
        <location evidence="5">Secreted</location>
    </subcellularLocation>
    <subcellularLocation>
        <location evidence="5">Bacterial flagellum</location>
    </subcellularLocation>
</comment>
<dbReference type="GO" id="GO:0009421">
    <property type="term" value="C:bacterial-type flagellum filament cap"/>
    <property type="evidence" value="ECO:0007669"/>
    <property type="project" value="InterPro"/>
</dbReference>
<evidence type="ECO:0000256" key="1">
    <source>
        <dbReference type="ARBA" id="ARBA00009764"/>
    </source>
</evidence>
<accession>A0A4V2QBV6</accession>
<dbReference type="GO" id="GO:0071973">
    <property type="term" value="P:bacterial-type flagellum-dependent cell motility"/>
    <property type="evidence" value="ECO:0007669"/>
    <property type="project" value="TreeGrafter"/>
</dbReference>
<proteinExistence type="inferred from homology"/>
<name>A0A4V2QBV6_HYDET</name>
<keyword evidence="5" id="KW-0964">Secreted</keyword>
<keyword evidence="3 5" id="KW-0175">Coiled coil</keyword>
<evidence type="ECO:0000313" key="8">
    <source>
        <dbReference type="EMBL" id="TCL57882.1"/>
    </source>
</evidence>
<gene>
    <name evidence="8" type="ORF">EDC14_104431</name>
</gene>
<keyword evidence="9" id="KW-1185">Reference proteome</keyword>
<dbReference type="GO" id="GO:0009424">
    <property type="term" value="C:bacterial-type flagellum hook"/>
    <property type="evidence" value="ECO:0007669"/>
    <property type="project" value="UniProtKB-UniRule"/>
</dbReference>
<evidence type="ECO:0000256" key="3">
    <source>
        <dbReference type="ARBA" id="ARBA00023054"/>
    </source>
</evidence>
<dbReference type="GO" id="GO:0007155">
    <property type="term" value="P:cell adhesion"/>
    <property type="evidence" value="ECO:0007669"/>
    <property type="project" value="InterPro"/>
</dbReference>
<organism evidence="8 9">
    <name type="scientific">Hydrogenispora ethanolica</name>
    <dbReference type="NCBI Taxonomy" id="1082276"/>
    <lineage>
        <taxon>Bacteria</taxon>
        <taxon>Bacillati</taxon>
        <taxon>Bacillota</taxon>
        <taxon>Hydrogenispora</taxon>
    </lineage>
</organism>
<dbReference type="OrthoDB" id="9776025at2"/>
<evidence type="ECO:0000256" key="4">
    <source>
        <dbReference type="ARBA" id="ARBA00023143"/>
    </source>
</evidence>
<feature type="domain" description="Flagellar hook-associated protein 2 C-terminal" evidence="7">
    <location>
        <begin position="340"/>
        <end position="624"/>
    </location>
</feature>
<evidence type="ECO:0000256" key="5">
    <source>
        <dbReference type="RuleBase" id="RU362066"/>
    </source>
</evidence>
<sequence>MSSSSSSISSTTVNGRTVISGLSSGLDVDSIVEQLMTAKATKLNKLQQQQQLAEWRQEAYRSIIEDIQAFASKYFDTTSSSNLMSETTFQQFSVTSSSSAVTASYTSSAASGTHSVEVSQLATAASLATGSRLSADIQGTTAADYDSLAGTSFVISLDGTQTTVTLDSSVTDLDSLQAAIDDAVGEGKVTVSEDESGILTIQSATDSGVQAITISKPSSSGSSSALTALGFSSTTLSNRISTTDTLETLATTMSSSFQFNEDGQVELSINGVSFTFDKDTKLSEMISEINNSDAGATLKYDELNDRLVLTATTTGAQKTLSVSESGSTFLSAALNQSTAGTDAKVTIDGQSLTRSSNTVTVDGVTYTFNQETTEAATITLTQDVDAIYDSIESFVDDYNALISTINGELSAEYDSDYPPLTEAQEDEMSDEEIENWNEKAKTGLLSNDSILQGLLDDLRMALYDSISGQSSTLASIGITTGTYDEKGKLYIDEDKLKEAIQSDPDQVMELFTQQSSDYSGTTTVRKLSSSERQTRYKQEGIAYRFYDIIQDNISSIRDNSGNKGFLLEKAGIENDASNTDNTLTDMINDYQEKIDKEEDRLDDEEDRLYEQYSALETYISQMNAQLSALQSYLSGS</sequence>
<feature type="coiled-coil region" evidence="5">
    <location>
        <begin position="580"/>
        <end position="607"/>
    </location>
</feature>
<dbReference type="Pfam" id="PF07195">
    <property type="entry name" value="FliD_C"/>
    <property type="match status" value="1"/>
</dbReference>